<comment type="caution">
    <text evidence="6">The sequence shown here is derived from an EMBL/GenBank/DDBJ whole genome shotgun (WGS) entry which is preliminary data.</text>
</comment>
<dbReference type="OrthoDB" id="16516at2759"/>
<evidence type="ECO:0000256" key="4">
    <source>
        <dbReference type="SAM" id="MobiDB-lite"/>
    </source>
</evidence>
<evidence type="ECO:0000313" key="6">
    <source>
        <dbReference type="EMBL" id="KAJ5123930.1"/>
    </source>
</evidence>
<feature type="compositionally biased region" description="Basic and acidic residues" evidence="4">
    <location>
        <begin position="59"/>
        <end position="72"/>
    </location>
</feature>
<dbReference type="InterPro" id="IPR013087">
    <property type="entry name" value="Znf_C2H2_type"/>
</dbReference>
<dbReference type="EMBL" id="JAPQKL010000006">
    <property type="protein sequence ID" value="KAJ5123930.1"/>
    <property type="molecule type" value="Genomic_DNA"/>
</dbReference>
<dbReference type="Pfam" id="PF00929">
    <property type="entry name" value="RNase_T"/>
    <property type="match status" value="1"/>
</dbReference>
<dbReference type="InterPro" id="IPR036397">
    <property type="entry name" value="RNaseH_sf"/>
</dbReference>
<evidence type="ECO:0000256" key="2">
    <source>
        <dbReference type="ARBA" id="ARBA00022801"/>
    </source>
</evidence>
<gene>
    <name evidence="6" type="ORF">N7515_007755</name>
</gene>
<keyword evidence="3 6" id="KW-0269">Exonuclease</keyword>
<dbReference type="GO" id="GO:0003676">
    <property type="term" value="F:nucleic acid binding"/>
    <property type="evidence" value="ECO:0007669"/>
    <property type="project" value="InterPro"/>
</dbReference>
<dbReference type="RefSeq" id="XP_056518329.1">
    <property type="nucleotide sequence ID" value="XM_056668499.1"/>
</dbReference>
<dbReference type="GO" id="GO:0006364">
    <property type="term" value="P:rRNA processing"/>
    <property type="evidence" value="ECO:0007669"/>
    <property type="project" value="TreeGrafter"/>
</dbReference>
<dbReference type="GO" id="GO:0000027">
    <property type="term" value="P:ribosomal large subunit assembly"/>
    <property type="evidence" value="ECO:0007669"/>
    <property type="project" value="TreeGrafter"/>
</dbReference>
<evidence type="ECO:0000256" key="3">
    <source>
        <dbReference type="ARBA" id="ARBA00022839"/>
    </source>
</evidence>
<dbReference type="PANTHER" id="PTHR12801:SF114">
    <property type="entry name" value="EXONUCLEASE, PUTATIVE (AFU_ORTHOLOGUE AFUA_7G00870)-RELATED"/>
    <property type="match status" value="1"/>
</dbReference>
<dbReference type="Proteomes" id="UP001149079">
    <property type="component" value="Unassembled WGS sequence"/>
</dbReference>
<name>A0A9W9GN77_9EURO</name>
<dbReference type="PANTHER" id="PTHR12801">
    <property type="entry name" value="RNA EXONUCLEASE REXO1 / RECO3 FAMILY MEMBER-RELATED"/>
    <property type="match status" value="1"/>
</dbReference>
<dbReference type="GeneID" id="81407669"/>
<protein>
    <submittedName>
        <fullName evidence="6">Exonuclease RNase T/DNA polymerase III</fullName>
    </submittedName>
</protein>
<keyword evidence="7" id="KW-1185">Reference proteome</keyword>
<feature type="domain" description="C2H2-type" evidence="5">
    <location>
        <begin position="41"/>
        <end position="61"/>
    </location>
</feature>
<sequence length="592" mass="66172">MASLNATGDKSFICPGCRRGGFATLGAVRAHFASKGHELLCSPCDRHFGNITAFLKHSQQHEKPIDGSDSKFHGPAMQAQKGMKQRKLGDLVDSFTPKPAESTPRNPKPKKLRNDSSTAPVPTTSEWPSESQSRTELLPAPLTSAELARKSKKSKKSQDRPEAIPVKFSGSENAEGGVRLPVTRPKEPISKTQKSRKSQDRSESVSVKPAPPATKTIFNEKAIRDLFGRSETAKDEGKTDTGPNALNANYHVTLETLEQDLIFRYLSARCHSATRLATLGFVFWDERAGFYRRSSKKVGDKFTHYRQVPRSSDGLPKRRAIVIDCEMVRMNLGQRDIAFLTAIDFLTGSVLINNYVKPDGQVVDWDSRYSGVTPYAMNKAVKEGTALKGREGARAKLWEFMDINTVLIGHSINNDLDVLGMVHPNIVDSAILTSEAVFHTARGYENLTRSWSLKALTKQLLDYDIQASSKGHSALEDARATRDVVIWCLRYPEHLKAWADNAREEVEARALEREMKQVTVDQEIDPIAKRLEEKWTSRMMFYEPPMDINDSGPSWYDSNALGFMPSARDEVIPNDELEHELRSIQTAATSFF</sequence>
<feature type="compositionally biased region" description="Polar residues" evidence="4">
    <location>
        <begin position="115"/>
        <end position="135"/>
    </location>
</feature>
<evidence type="ECO:0000259" key="5">
    <source>
        <dbReference type="PROSITE" id="PS00028"/>
    </source>
</evidence>
<dbReference type="InterPro" id="IPR013520">
    <property type="entry name" value="Ribonucl_H"/>
</dbReference>
<reference evidence="6" key="2">
    <citation type="journal article" date="2023" name="IMA Fungus">
        <title>Comparative genomic study of the Penicillium genus elucidates a diverse pangenome and 15 lateral gene transfer events.</title>
        <authorList>
            <person name="Petersen C."/>
            <person name="Sorensen T."/>
            <person name="Nielsen M.R."/>
            <person name="Sondergaard T.E."/>
            <person name="Sorensen J.L."/>
            <person name="Fitzpatrick D.A."/>
            <person name="Frisvad J.C."/>
            <person name="Nielsen K.L."/>
        </authorList>
    </citation>
    <scope>NUCLEOTIDE SEQUENCE</scope>
    <source>
        <strain evidence="6">IBT 22155</strain>
    </source>
</reference>
<dbReference type="InterPro" id="IPR012337">
    <property type="entry name" value="RNaseH-like_sf"/>
</dbReference>
<dbReference type="SMART" id="SM00479">
    <property type="entry name" value="EXOIII"/>
    <property type="match status" value="1"/>
</dbReference>
<dbReference type="InterPro" id="IPR047021">
    <property type="entry name" value="REXO1/3/4-like"/>
</dbReference>
<keyword evidence="1" id="KW-0540">Nuclease</keyword>
<dbReference type="AlphaFoldDB" id="A0A9W9GN77"/>
<dbReference type="GO" id="GO:0004527">
    <property type="term" value="F:exonuclease activity"/>
    <property type="evidence" value="ECO:0007669"/>
    <property type="project" value="UniProtKB-KW"/>
</dbReference>
<dbReference type="Gene3D" id="3.30.420.10">
    <property type="entry name" value="Ribonuclease H-like superfamily/Ribonuclease H"/>
    <property type="match status" value="1"/>
</dbReference>
<organism evidence="6 7">
    <name type="scientific">Penicillium bovifimosum</name>
    <dbReference type="NCBI Taxonomy" id="126998"/>
    <lineage>
        <taxon>Eukaryota</taxon>
        <taxon>Fungi</taxon>
        <taxon>Dikarya</taxon>
        <taxon>Ascomycota</taxon>
        <taxon>Pezizomycotina</taxon>
        <taxon>Eurotiomycetes</taxon>
        <taxon>Eurotiomycetidae</taxon>
        <taxon>Eurotiales</taxon>
        <taxon>Aspergillaceae</taxon>
        <taxon>Penicillium</taxon>
    </lineage>
</organism>
<reference evidence="6" key="1">
    <citation type="submission" date="2022-11" db="EMBL/GenBank/DDBJ databases">
        <authorList>
            <person name="Petersen C."/>
        </authorList>
    </citation>
    <scope>NUCLEOTIDE SEQUENCE</scope>
    <source>
        <strain evidence="6">IBT 22155</strain>
    </source>
</reference>
<proteinExistence type="predicted"/>
<dbReference type="CDD" id="cd06137">
    <property type="entry name" value="DEDDh_RNase"/>
    <property type="match status" value="1"/>
</dbReference>
<dbReference type="GO" id="GO:0005634">
    <property type="term" value="C:nucleus"/>
    <property type="evidence" value="ECO:0007669"/>
    <property type="project" value="TreeGrafter"/>
</dbReference>
<dbReference type="SUPFAM" id="SSF53098">
    <property type="entry name" value="Ribonuclease H-like"/>
    <property type="match status" value="1"/>
</dbReference>
<accession>A0A9W9GN77</accession>
<evidence type="ECO:0000313" key="7">
    <source>
        <dbReference type="Proteomes" id="UP001149079"/>
    </source>
</evidence>
<keyword evidence="2" id="KW-0378">Hydrolase</keyword>
<dbReference type="PROSITE" id="PS00028">
    <property type="entry name" value="ZINC_FINGER_C2H2_1"/>
    <property type="match status" value="1"/>
</dbReference>
<feature type="region of interest" description="Disordered" evidence="4">
    <location>
        <begin position="59"/>
        <end position="221"/>
    </location>
</feature>
<evidence type="ECO:0000256" key="1">
    <source>
        <dbReference type="ARBA" id="ARBA00022722"/>
    </source>
</evidence>